<dbReference type="STRING" id="1391654.AKJ09_07060"/>
<sequence length="151" mass="16565">MTSQVIAPIFAVAYEEGMTLRTNEAGQTRSMSMSTKQNVMQRYIDAWNETDAGRRRAILAEVYTEDCTYTDPLAAVSGRDGIDQLIAGVQKQFPGLVFSLAGKVDTHHDQARFTWHAGALGHEPAVIGFDVAVLEGDRIRSVYGFLDKVPG</sequence>
<dbReference type="EMBL" id="CP012333">
    <property type="protein sequence ID" value="AKV00397.1"/>
    <property type="molecule type" value="Genomic_DNA"/>
</dbReference>
<dbReference type="KEGG" id="llu:AKJ09_07060"/>
<feature type="domain" description="SnoaL-like" evidence="1">
    <location>
        <begin position="41"/>
        <end position="140"/>
    </location>
</feature>
<organism evidence="2 3">
    <name type="scientific">Labilithrix luteola</name>
    <dbReference type="NCBI Taxonomy" id="1391654"/>
    <lineage>
        <taxon>Bacteria</taxon>
        <taxon>Pseudomonadati</taxon>
        <taxon>Myxococcota</taxon>
        <taxon>Polyangia</taxon>
        <taxon>Polyangiales</taxon>
        <taxon>Labilitrichaceae</taxon>
        <taxon>Labilithrix</taxon>
    </lineage>
</organism>
<evidence type="ECO:0000259" key="1">
    <source>
        <dbReference type="Pfam" id="PF12680"/>
    </source>
</evidence>
<proteinExistence type="predicted"/>
<accession>A0A0K1Q427</accession>
<keyword evidence="2" id="KW-0413">Isomerase</keyword>
<reference evidence="2 3" key="1">
    <citation type="submission" date="2015-08" db="EMBL/GenBank/DDBJ databases">
        <authorList>
            <person name="Babu N.S."/>
            <person name="Beckwith C.J."/>
            <person name="Beseler K.G."/>
            <person name="Brison A."/>
            <person name="Carone J.V."/>
            <person name="Caskin T.P."/>
            <person name="Diamond M."/>
            <person name="Durham M.E."/>
            <person name="Foxe J.M."/>
            <person name="Go M."/>
            <person name="Henderson B.A."/>
            <person name="Jones I.B."/>
            <person name="McGettigan J.A."/>
            <person name="Micheletti S.J."/>
            <person name="Nasrallah M.E."/>
            <person name="Ortiz D."/>
            <person name="Piller C.R."/>
            <person name="Privatt S.R."/>
            <person name="Schneider S.L."/>
            <person name="Sharp S."/>
            <person name="Smith T.C."/>
            <person name="Stanton J.D."/>
            <person name="Ullery H.E."/>
            <person name="Wilson R.J."/>
            <person name="Serrano M.G."/>
            <person name="Buck G."/>
            <person name="Lee V."/>
            <person name="Wang Y."/>
            <person name="Carvalho R."/>
            <person name="Voegtly L."/>
            <person name="Shi R."/>
            <person name="Duckworth R."/>
            <person name="Johnson A."/>
            <person name="Loviza R."/>
            <person name="Walstead R."/>
            <person name="Shah Z."/>
            <person name="Kiflezghi M."/>
            <person name="Wade K."/>
            <person name="Ball S.L."/>
            <person name="Bradley K.W."/>
            <person name="Asai D.J."/>
            <person name="Bowman C.A."/>
            <person name="Russell D.A."/>
            <person name="Pope W.H."/>
            <person name="Jacobs-Sera D."/>
            <person name="Hendrix R.W."/>
            <person name="Hatfull G.F."/>
        </authorList>
    </citation>
    <scope>NUCLEOTIDE SEQUENCE [LARGE SCALE GENOMIC DNA]</scope>
    <source>
        <strain evidence="2 3">DSM 27648</strain>
    </source>
</reference>
<dbReference type="SUPFAM" id="SSF54427">
    <property type="entry name" value="NTF2-like"/>
    <property type="match status" value="1"/>
</dbReference>
<dbReference type="InterPro" id="IPR037401">
    <property type="entry name" value="SnoaL-like"/>
</dbReference>
<dbReference type="Proteomes" id="UP000064967">
    <property type="component" value="Chromosome"/>
</dbReference>
<dbReference type="InterPro" id="IPR032710">
    <property type="entry name" value="NTF2-like_dom_sf"/>
</dbReference>
<evidence type="ECO:0000313" key="2">
    <source>
        <dbReference type="EMBL" id="AKV00397.1"/>
    </source>
</evidence>
<dbReference type="Gene3D" id="3.10.450.50">
    <property type="match status" value="1"/>
</dbReference>
<protein>
    <submittedName>
        <fullName evidence="2">Putative isomerase</fullName>
    </submittedName>
</protein>
<dbReference type="AlphaFoldDB" id="A0A0K1Q427"/>
<dbReference type="GO" id="GO:0016853">
    <property type="term" value="F:isomerase activity"/>
    <property type="evidence" value="ECO:0007669"/>
    <property type="project" value="UniProtKB-KW"/>
</dbReference>
<gene>
    <name evidence="2" type="ORF">AKJ09_07060</name>
</gene>
<dbReference type="Pfam" id="PF12680">
    <property type="entry name" value="SnoaL_2"/>
    <property type="match status" value="1"/>
</dbReference>
<evidence type="ECO:0000313" key="3">
    <source>
        <dbReference type="Proteomes" id="UP000064967"/>
    </source>
</evidence>
<keyword evidence="3" id="KW-1185">Reference proteome</keyword>
<name>A0A0K1Q427_9BACT</name>